<dbReference type="PANTHER" id="PTHR46494:SF1">
    <property type="entry name" value="CORA FAMILY METAL ION TRANSPORTER (EUROFUNG)"/>
    <property type="match status" value="1"/>
</dbReference>
<comment type="function">
    <text evidence="8">Mediates influx of magnesium ions.</text>
</comment>
<dbReference type="PANTHER" id="PTHR46494">
    <property type="entry name" value="CORA FAMILY METAL ION TRANSPORTER (EUROFUNG)"/>
    <property type="match status" value="1"/>
</dbReference>
<keyword evidence="10" id="KW-1185">Reference proteome</keyword>
<keyword evidence="8" id="KW-0406">Ion transport</keyword>
<keyword evidence="5 8" id="KW-0812">Transmembrane</keyword>
<evidence type="ECO:0000313" key="9">
    <source>
        <dbReference type="EMBL" id="MDY2588021.1"/>
    </source>
</evidence>
<protein>
    <recommendedName>
        <fullName evidence="8">Magnesium transport protein CorA</fullName>
    </recommendedName>
</protein>
<evidence type="ECO:0000256" key="2">
    <source>
        <dbReference type="ARBA" id="ARBA00009765"/>
    </source>
</evidence>
<dbReference type="Proteomes" id="UP001285855">
    <property type="component" value="Unassembled WGS sequence"/>
</dbReference>
<dbReference type="InterPro" id="IPR045861">
    <property type="entry name" value="CorA_cytoplasmic_dom"/>
</dbReference>
<proteinExistence type="inferred from homology"/>
<evidence type="ECO:0000256" key="8">
    <source>
        <dbReference type="RuleBase" id="RU362010"/>
    </source>
</evidence>
<name>A0ABU5ENI9_9FLAO</name>
<sequence length="360" mass="42824">MIKRRLRKKRTQESKKHIGQVPGTLIYTGKKSDKDFQVECFDYTKDHIEESILLNIEDAINYKETDSVTWINVDGLKHTDKIEDIGKQYDLHPLVLEDIVNTSQRPKIDEYEDYLFVVLKMLYYDDEENIVIEQVSVILGKNYVLTFQESEGDVFGSIRERLRLANGRIRGLKSDYLMYALIDAIVDNYFSIIETLGYKIEDLENELFSGNAKEEINAEVQQLKREILKVRRAIFPLREIINRIEKGDHPFIYKRTITFYRDIYDHLIQVSENIDIYREMIWSLMDMYMTTISNRMNEVMKVLTIIATIFIPLTFIAGIYGMNFEHMPELKYRYGYFVLLGLMILMFLAMLYYFKRKKWL</sequence>
<keyword evidence="4 8" id="KW-1003">Cell membrane</keyword>
<organism evidence="9 10">
    <name type="scientific">Winogradskyella aquimaris</name>
    <dbReference type="NCBI Taxonomy" id="864074"/>
    <lineage>
        <taxon>Bacteria</taxon>
        <taxon>Pseudomonadati</taxon>
        <taxon>Bacteroidota</taxon>
        <taxon>Flavobacteriia</taxon>
        <taxon>Flavobacteriales</taxon>
        <taxon>Flavobacteriaceae</taxon>
        <taxon>Winogradskyella</taxon>
    </lineage>
</organism>
<accession>A0ABU5ENI9</accession>
<dbReference type="Gene3D" id="1.20.58.340">
    <property type="entry name" value="Magnesium transport protein CorA, transmembrane region"/>
    <property type="match status" value="2"/>
</dbReference>
<keyword evidence="8" id="KW-0460">Magnesium</keyword>
<evidence type="ECO:0000256" key="7">
    <source>
        <dbReference type="ARBA" id="ARBA00023136"/>
    </source>
</evidence>
<evidence type="ECO:0000256" key="6">
    <source>
        <dbReference type="ARBA" id="ARBA00022989"/>
    </source>
</evidence>
<dbReference type="SUPFAM" id="SSF144083">
    <property type="entry name" value="Magnesium transport protein CorA, transmembrane region"/>
    <property type="match status" value="1"/>
</dbReference>
<dbReference type="RefSeq" id="WP_320556374.1">
    <property type="nucleotide sequence ID" value="NZ_JAXDAE010000012.1"/>
</dbReference>
<dbReference type="NCBIfam" id="TIGR00383">
    <property type="entry name" value="corA"/>
    <property type="match status" value="1"/>
</dbReference>
<gene>
    <name evidence="8 9" type="primary">corA</name>
    <name evidence="9" type="ORF">SNF14_11785</name>
</gene>
<evidence type="ECO:0000313" key="10">
    <source>
        <dbReference type="Proteomes" id="UP001285855"/>
    </source>
</evidence>
<evidence type="ECO:0000256" key="1">
    <source>
        <dbReference type="ARBA" id="ARBA00004651"/>
    </source>
</evidence>
<reference evidence="9 10" key="1">
    <citation type="submission" date="2023-11" db="EMBL/GenBank/DDBJ databases">
        <title>Winogradskyella pelagius sp. nov., isolated from coastal sediment.</title>
        <authorList>
            <person name="Li F."/>
        </authorList>
    </citation>
    <scope>NUCLEOTIDE SEQUENCE [LARGE SCALE GENOMIC DNA]</scope>
    <source>
        <strain evidence="9 10">KCTC 23502</strain>
    </source>
</reference>
<dbReference type="SUPFAM" id="SSF143865">
    <property type="entry name" value="CorA soluble domain-like"/>
    <property type="match status" value="1"/>
</dbReference>
<dbReference type="Gene3D" id="3.30.460.20">
    <property type="entry name" value="CorA soluble domain-like"/>
    <property type="match status" value="1"/>
</dbReference>
<feature type="transmembrane region" description="Helical" evidence="8">
    <location>
        <begin position="302"/>
        <end position="322"/>
    </location>
</feature>
<keyword evidence="3 8" id="KW-0813">Transport</keyword>
<evidence type="ECO:0000256" key="3">
    <source>
        <dbReference type="ARBA" id="ARBA00022448"/>
    </source>
</evidence>
<dbReference type="EMBL" id="JAXDAE010000012">
    <property type="protein sequence ID" value="MDY2588021.1"/>
    <property type="molecule type" value="Genomic_DNA"/>
</dbReference>
<keyword evidence="6 8" id="KW-1133">Transmembrane helix</keyword>
<dbReference type="Pfam" id="PF01544">
    <property type="entry name" value="CorA"/>
    <property type="match status" value="1"/>
</dbReference>
<comment type="caution">
    <text evidence="9">The sequence shown here is derived from an EMBL/GenBank/DDBJ whole genome shotgun (WGS) entry which is preliminary data.</text>
</comment>
<dbReference type="CDD" id="cd12828">
    <property type="entry name" value="TmCorA-like_1"/>
    <property type="match status" value="1"/>
</dbReference>
<comment type="similarity">
    <text evidence="2 8">Belongs to the CorA metal ion transporter (MIT) (TC 1.A.35) family.</text>
</comment>
<evidence type="ECO:0000256" key="5">
    <source>
        <dbReference type="ARBA" id="ARBA00022692"/>
    </source>
</evidence>
<dbReference type="InterPro" id="IPR002523">
    <property type="entry name" value="MgTranspt_CorA/ZnTranspt_ZntB"/>
</dbReference>
<dbReference type="InterPro" id="IPR045863">
    <property type="entry name" value="CorA_TM1_TM2"/>
</dbReference>
<comment type="subcellular location">
    <subcellularLocation>
        <location evidence="1">Cell membrane</location>
        <topology evidence="1">Multi-pass membrane protein</topology>
    </subcellularLocation>
    <subcellularLocation>
        <location evidence="8">Membrane</location>
        <topology evidence="8">Multi-pass membrane protein</topology>
    </subcellularLocation>
</comment>
<evidence type="ECO:0000256" key="4">
    <source>
        <dbReference type="ARBA" id="ARBA00022475"/>
    </source>
</evidence>
<keyword evidence="7 8" id="KW-0472">Membrane</keyword>
<dbReference type="InterPro" id="IPR004488">
    <property type="entry name" value="Mg/Co-transport_prot_CorA"/>
</dbReference>
<feature type="transmembrane region" description="Helical" evidence="8">
    <location>
        <begin position="334"/>
        <end position="354"/>
    </location>
</feature>